<sequence length="286" mass="31523">MCDLKSPLFEQRQFANKDSLFFDLLITANAPRNEVENSIFVSVNERASSSERTPFTLTSDNGGEETSDEIPEESTTEESTTEESPEEPIDEENSESEQPPTDEEEIVEPPVNEDEPDLENPDSLIDEVPENNSPFDNPQETEIQLQIFSPDLESPITEPLISAIRVQDEYTELSTFGLDTSDFIPVDVNIDIDLGAGSAPGRISFEVDENEGSGSFAPGEFNGYVFTDIFDEIPIIENVTLSETANTLGLEASDITFTENTIEVNVESLSYSPGLNALLDVEFADL</sequence>
<protein>
    <submittedName>
        <fullName evidence="2">Uncharacterized protein</fullName>
    </submittedName>
</protein>
<feature type="region of interest" description="Disordered" evidence="1">
    <location>
        <begin position="45"/>
        <end position="138"/>
    </location>
</feature>
<keyword evidence="3" id="KW-1185">Reference proteome</keyword>
<dbReference type="Proteomes" id="UP000729733">
    <property type="component" value="Unassembled WGS sequence"/>
</dbReference>
<comment type="caution">
    <text evidence="2">The sequence shown here is derived from an EMBL/GenBank/DDBJ whole genome shotgun (WGS) entry which is preliminary data.</text>
</comment>
<organism evidence="2 3">
    <name type="scientific">Waterburya agarophytonicola KI4</name>
    <dbReference type="NCBI Taxonomy" id="2874699"/>
    <lineage>
        <taxon>Bacteria</taxon>
        <taxon>Bacillati</taxon>
        <taxon>Cyanobacteriota</taxon>
        <taxon>Cyanophyceae</taxon>
        <taxon>Pleurocapsales</taxon>
        <taxon>Hyellaceae</taxon>
        <taxon>Waterburya</taxon>
        <taxon>Waterburya agarophytonicola</taxon>
    </lineage>
</organism>
<evidence type="ECO:0000313" key="3">
    <source>
        <dbReference type="Proteomes" id="UP000729733"/>
    </source>
</evidence>
<reference evidence="2" key="1">
    <citation type="journal article" date="2021" name="Antonie Van Leeuwenhoek">
        <title>Draft genome and description of Waterburya agarophytonicola gen. nov. sp. nov. (Pleurocapsales, Cyanobacteria): a seaweed symbiont.</title>
        <authorList>
            <person name="Bonthond G."/>
            <person name="Shalygin S."/>
            <person name="Bayer T."/>
            <person name="Weinberger F."/>
        </authorList>
    </citation>
    <scope>NUCLEOTIDE SEQUENCE</scope>
    <source>
        <strain evidence="2">KI4</strain>
    </source>
</reference>
<gene>
    <name evidence="2" type="ORF">I4641_19115</name>
</gene>
<accession>A0A964FHH9</accession>
<name>A0A964FHH9_9CYAN</name>
<evidence type="ECO:0000313" key="2">
    <source>
        <dbReference type="EMBL" id="MCC0179082.1"/>
    </source>
</evidence>
<feature type="compositionally biased region" description="Polar residues" evidence="1">
    <location>
        <begin position="45"/>
        <end position="61"/>
    </location>
</feature>
<dbReference type="RefSeq" id="WP_229642180.1">
    <property type="nucleotide sequence ID" value="NZ_JADWDC010000066.1"/>
</dbReference>
<feature type="compositionally biased region" description="Acidic residues" evidence="1">
    <location>
        <begin position="62"/>
        <end position="129"/>
    </location>
</feature>
<evidence type="ECO:0000256" key="1">
    <source>
        <dbReference type="SAM" id="MobiDB-lite"/>
    </source>
</evidence>
<dbReference type="AlphaFoldDB" id="A0A964FHH9"/>
<proteinExistence type="predicted"/>
<dbReference type="EMBL" id="JADWDC010000066">
    <property type="protein sequence ID" value="MCC0179082.1"/>
    <property type="molecule type" value="Genomic_DNA"/>
</dbReference>